<keyword evidence="2" id="KW-1185">Reference proteome</keyword>
<name>A0A919UX75_9ACTN</name>
<dbReference type="Proteomes" id="UP000655287">
    <property type="component" value="Unassembled WGS sequence"/>
</dbReference>
<dbReference type="EMBL" id="BOOU01000007">
    <property type="protein sequence ID" value="GII75539.1"/>
    <property type="molecule type" value="Genomic_DNA"/>
</dbReference>
<gene>
    <name evidence="1" type="ORF">Sru01_05210</name>
</gene>
<sequence length="128" mass="14531">MSDPDVPRTVKAISTAQLVLLDEEATRYGFSRRHGVAWLTEYADPGATQYLYPAFVHHLDHRPECSPQWRCMLLLALRDGEQVFSLLDVLPASFDELPDTLDHTTKTRIADKLLGPLQTAAEWCQRHS</sequence>
<protein>
    <submittedName>
        <fullName evidence="1">Uncharacterized protein</fullName>
    </submittedName>
</protein>
<reference evidence="1" key="1">
    <citation type="submission" date="2021-01" db="EMBL/GenBank/DDBJ databases">
        <title>Whole genome shotgun sequence of Sphaerisporangium rufum NBRC 109079.</title>
        <authorList>
            <person name="Komaki H."/>
            <person name="Tamura T."/>
        </authorList>
    </citation>
    <scope>NUCLEOTIDE SEQUENCE</scope>
    <source>
        <strain evidence="1">NBRC 109079</strain>
    </source>
</reference>
<comment type="caution">
    <text evidence="1">The sequence shown here is derived from an EMBL/GenBank/DDBJ whole genome shotgun (WGS) entry which is preliminary data.</text>
</comment>
<proteinExistence type="predicted"/>
<dbReference type="AlphaFoldDB" id="A0A919UX75"/>
<organism evidence="1 2">
    <name type="scientific">Sphaerisporangium rufum</name>
    <dbReference type="NCBI Taxonomy" id="1381558"/>
    <lineage>
        <taxon>Bacteria</taxon>
        <taxon>Bacillati</taxon>
        <taxon>Actinomycetota</taxon>
        <taxon>Actinomycetes</taxon>
        <taxon>Streptosporangiales</taxon>
        <taxon>Streptosporangiaceae</taxon>
        <taxon>Sphaerisporangium</taxon>
    </lineage>
</organism>
<accession>A0A919UX75</accession>
<evidence type="ECO:0000313" key="2">
    <source>
        <dbReference type="Proteomes" id="UP000655287"/>
    </source>
</evidence>
<evidence type="ECO:0000313" key="1">
    <source>
        <dbReference type="EMBL" id="GII75539.1"/>
    </source>
</evidence>